<feature type="domain" description="Maltokinase N-terminal cap" evidence="5">
    <location>
        <begin position="20"/>
        <end position="102"/>
    </location>
</feature>
<dbReference type="GO" id="GO:0005524">
    <property type="term" value="F:ATP binding"/>
    <property type="evidence" value="ECO:0007669"/>
    <property type="project" value="UniProtKB-KW"/>
</dbReference>
<evidence type="ECO:0000313" key="6">
    <source>
        <dbReference type="EMBL" id="MBB4905093.1"/>
    </source>
</evidence>
<name>A0A7W7Q1G6_9PSEU</name>
<evidence type="ECO:0000256" key="2">
    <source>
        <dbReference type="ARBA" id="ARBA00022741"/>
    </source>
</evidence>
<evidence type="ECO:0000256" key="3">
    <source>
        <dbReference type="ARBA" id="ARBA00022777"/>
    </source>
</evidence>
<evidence type="ECO:0000256" key="4">
    <source>
        <dbReference type="ARBA" id="ARBA00022840"/>
    </source>
</evidence>
<comment type="caution">
    <text evidence="6">The sequence shown here is derived from an EMBL/GenBank/DDBJ whole genome shotgun (WGS) entry which is preliminary data.</text>
</comment>
<dbReference type="Proteomes" id="UP000520767">
    <property type="component" value="Unassembled WGS sequence"/>
</dbReference>
<keyword evidence="7" id="KW-1185">Reference proteome</keyword>
<dbReference type="EMBL" id="JACHJQ010000002">
    <property type="protein sequence ID" value="MBB4905093.1"/>
    <property type="molecule type" value="Genomic_DNA"/>
</dbReference>
<proteinExistence type="predicted"/>
<organism evidence="6 7">
    <name type="scientific">Actinophytocola algeriensis</name>
    <dbReference type="NCBI Taxonomy" id="1768010"/>
    <lineage>
        <taxon>Bacteria</taxon>
        <taxon>Bacillati</taxon>
        <taxon>Actinomycetota</taxon>
        <taxon>Actinomycetes</taxon>
        <taxon>Pseudonocardiales</taxon>
        <taxon>Pseudonocardiaceae</taxon>
    </lineage>
</organism>
<sequence>MALIHRATLRPSKLELLTGWLPGRPWYDAPAGDLERVAGYRFDDPAGAVGIETMLVRVGDGQVHQVPLTYREAPLAGGDAWLLGTTEHSVLGKRWIYDGTGDPVYAAVLAAAILGHTGQAEELVEGVERRAPSMAIASTAPGDAVVPAVGEVVRTDGDDPAVIVTDTVTLTVARRLGAELGGAVLTGTWPGQETPVALASAR</sequence>
<evidence type="ECO:0000259" key="5">
    <source>
        <dbReference type="Pfam" id="PF18085"/>
    </source>
</evidence>
<keyword evidence="3" id="KW-0418">Kinase</keyword>
<dbReference type="AlphaFoldDB" id="A0A7W7Q1G6"/>
<evidence type="ECO:0000256" key="1">
    <source>
        <dbReference type="ARBA" id="ARBA00022679"/>
    </source>
</evidence>
<protein>
    <recommendedName>
        <fullName evidence="5">Maltokinase N-terminal cap domain-containing protein</fullName>
    </recommendedName>
</protein>
<reference evidence="6 7" key="1">
    <citation type="submission" date="2020-08" db="EMBL/GenBank/DDBJ databases">
        <title>Genomic Encyclopedia of Type Strains, Phase III (KMG-III): the genomes of soil and plant-associated and newly described type strains.</title>
        <authorList>
            <person name="Whitman W."/>
        </authorList>
    </citation>
    <scope>NUCLEOTIDE SEQUENCE [LARGE SCALE GENOMIC DNA]</scope>
    <source>
        <strain evidence="6 7">CECT 8960</strain>
    </source>
</reference>
<keyword evidence="4" id="KW-0067">ATP-binding</keyword>
<dbReference type="GO" id="GO:0016301">
    <property type="term" value="F:kinase activity"/>
    <property type="evidence" value="ECO:0007669"/>
    <property type="project" value="UniProtKB-KW"/>
</dbReference>
<keyword evidence="2" id="KW-0547">Nucleotide-binding</keyword>
<dbReference type="Pfam" id="PF18085">
    <property type="entry name" value="Mak_N_cap"/>
    <property type="match status" value="1"/>
</dbReference>
<dbReference type="RefSeq" id="WP_184809384.1">
    <property type="nucleotide sequence ID" value="NZ_JACHJQ010000002.1"/>
</dbReference>
<keyword evidence="1" id="KW-0808">Transferase</keyword>
<dbReference type="InterPro" id="IPR040999">
    <property type="entry name" value="Mak_N_cap"/>
</dbReference>
<accession>A0A7W7Q1G6</accession>
<dbReference type="NCBIfam" id="NF047744">
    <property type="entry name" value="CG0192_rel"/>
    <property type="match status" value="1"/>
</dbReference>
<evidence type="ECO:0000313" key="7">
    <source>
        <dbReference type="Proteomes" id="UP000520767"/>
    </source>
</evidence>
<gene>
    <name evidence="6" type="ORF">FHR82_001310</name>
</gene>